<dbReference type="Proteomes" id="UP001303889">
    <property type="component" value="Unassembled WGS sequence"/>
</dbReference>
<dbReference type="AlphaFoldDB" id="A0AAN6RPN6"/>
<evidence type="ECO:0000313" key="1">
    <source>
        <dbReference type="EMBL" id="KAK3897858.1"/>
    </source>
</evidence>
<gene>
    <name evidence="1" type="ORF">C8A05DRAFT_38565</name>
</gene>
<dbReference type="EMBL" id="MU856053">
    <property type="protein sequence ID" value="KAK3897858.1"/>
    <property type="molecule type" value="Genomic_DNA"/>
</dbReference>
<name>A0AAN6RPN6_9PEZI</name>
<comment type="caution">
    <text evidence="1">The sequence shown here is derived from an EMBL/GenBank/DDBJ whole genome shotgun (WGS) entry which is preliminary data.</text>
</comment>
<reference evidence="1" key="1">
    <citation type="journal article" date="2023" name="Mol. Phylogenet. Evol.">
        <title>Genome-scale phylogeny and comparative genomics of the fungal order Sordariales.</title>
        <authorList>
            <person name="Hensen N."/>
            <person name="Bonometti L."/>
            <person name="Westerberg I."/>
            <person name="Brannstrom I.O."/>
            <person name="Guillou S."/>
            <person name="Cros-Aarteil S."/>
            <person name="Calhoun S."/>
            <person name="Haridas S."/>
            <person name="Kuo A."/>
            <person name="Mondo S."/>
            <person name="Pangilinan J."/>
            <person name="Riley R."/>
            <person name="LaButti K."/>
            <person name="Andreopoulos B."/>
            <person name="Lipzen A."/>
            <person name="Chen C."/>
            <person name="Yan M."/>
            <person name="Daum C."/>
            <person name="Ng V."/>
            <person name="Clum A."/>
            <person name="Steindorff A."/>
            <person name="Ohm R.A."/>
            <person name="Martin F."/>
            <person name="Silar P."/>
            <person name="Natvig D.O."/>
            <person name="Lalanne C."/>
            <person name="Gautier V."/>
            <person name="Ament-Velasquez S.L."/>
            <person name="Kruys A."/>
            <person name="Hutchinson M.I."/>
            <person name="Powell A.J."/>
            <person name="Barry K."/>
            <person name="Miller A.N."/>
            <person name="Grigoriev I.V."/>
            <person name="Debuchy R."/>
            <person name="Gladieux P."/>
            <person name="Hiltunen Thoren M."/>
            <person name="Johannesson H."/>
        </authorList>
    </citation>
    <scope>NUCLEOTIDE SEQUENCE</scope>
    <source>
        <strain evidence="1">CBS 103.79</strain>
    </source>
</reference>
<proteinExistence type="predicted"/>
<organism evidence="1 2">
    <name type="scientific">Staphylotrichum tortipilum</name>
    <dbReference type="NCBI Taxonomy" id="2831512"/>
    <lineage>
        <taxon>Eukaryota</taxon>
        <taxon>Fungi</taxon>
        <taxon>Dikarya</taxon>
        <taxon>Ascomycota</taxon>
        <taxon>Pezizomycotina</taxon>
        <taxon>Sordariomycetes</taxon>
        <taxon>Sordariomycetidae</taxon>
        <taxon>Sordariales</taxon>
        <taxon>Chaetomiaceae</taxon>
        <taxon>Staphylotrichum</taxon>
    </lineage>
</organism>
<evidence type="ECO:0000313" key="2">
    <source>
        <dbReference type="Proteomes" id="UP001303889"/>
    </source>
</evidence>
<protein>
    <submittedName>
        <fullName evidence="1">Uncharacterized protein</fullName>
    </submittedName>
</protein>
<reference evidence="1" key="2">
    <citation type="submission" date="2023-05" db="EMBL/GenBank/DDBJ databases">
        <authorList>
            <consortium name="Lawrence Berkeley National Laboratory"/>
            <person name="Steindorff A."/>
            <person name="Hensen N."/>
            <person name="Bonometti L."/>
            <person name="Westerberg I."/>
            <person name="Brannstrom I.O."/>
            <person name="Guillou S."/>
            <person name="Cros-Aarteil S."/>
            <person name="Calhoun S."/>
            <person name="Haridas S."/>
            <person name="Kuo A."/>
            <person name="Mondo S."/>
            <person name="Pangilinan J."/>
            <person name="Riley R."/>
            <person name="Labutti K."/>
            <person name="Andreopoulos B."/>
            <person name="Lipzen A."/>
            <person name="Chen C."/>
            <person name="Yanf M."/>
            <person name="Daum C."/>
            <person name="Ng V."/>
            <person name="Clum A."/>
            <person name="Ohm R."/>
            <person name="Martin F."/>
            <person name="Silar P."/>
            <person name="Natvig D."/>
            <person name="Lalanne C."/>
            <person name="Gautier V."/>
            <person name="Ament-Velasquez S.L."/>
            <person name="Kruys A."/>
            <person name="Hutchinson M.I."/>
            <person name="Powell A.J."/>
            <person name="Barry K."/>
            <person name="Miller A.N."/>
            <person name="Grigoriev I.V."/>
            <person name="Debuchy R."/>
            <person name="Gladieux P."/>
            <person name="Thoren M.H."/>
            <person name="Johannesson H."/>
        </authorList>
    </citation>
    <scope>NUCLEOTIDE SEQUENCE</scope>
    <source>
        <strain evidence="1">CBS 103.79</strain>
    </source>
</reference>
<dbReference type="PROSITE" id="PS51257">
    <property type="entry name" value="PROKAR_LIPOPROTEIN"/>
    <property type="match status" value="1"/>
</dbReference>
<accession>A0AAN6RPN6</accession>
<keyword evidence="2" id="KW-1185">Reference proteome</keyword>
<sequence>MRGFMTAALSGNVQVLAMVACERFGNTLAMRSETTDKVERILLPSPEPVSISFLKATVGFFPNNCATQIDKSASGIRFLGLAAALVTSLGAFESAKSIDLMLKQMMDDLTILPTVRNLKDLLGSLDAGSHRYGFADLSWLANPLAQGGAATHLYGGSAA</sequence>